<name>D4G7Q3_RIEPU</name>
<keyword evidence="1" id="KW-0472">Membrane</keyword>
<reference evidence="2" key="1">
    <citation type="submission" date="2008-05" db="EMBL/GenBank/DDBJ databases">
        <title>Genome sequence of Riesia pediculicola USDA.</title>
        <authorList>
            <person name="Kirkness E.F."/>
        </authorList>
    </citation>
    <scope>NUCLEOTIDE SEQUENCE [LARGE SCALE GENOMIC DNA]</scope>
    <source>
        <strain evidence="2">USDA</strain>
    </source>
</reference>
<dbReference type="eggNOG" id="COG1988">
    <property type="taxonomic scope" value="Bacteria"/>
</dbReference>
<dbReference type="Pfam" id="PF04307">
    <property type="entry name" value="YdjM"/>
    <property type="match status" value="1"/>
</dbReference>
<dbReference type="AlphaFoldDB" id="D4G7Q3"/>
<dbReference type="InterPro" id="IPR016956">
    <property type="entry name" value="YdjM"/>
</dbReference>
<feature type="transmembrane region" description="Helical" evidence="1">
    <location>
        <begin position="6"/>
        <end position="24"/>
    </location>
</feature>
<proteinExistence type="predicted"/>
<keyword evidence="3" id="KW-1185">Reference proteome</keyword>
<keyword evidence="1" id="KW-1133">Transmembrane helix</keyword>
<keyword evidence="1" id="KW-0812">Transmembrane</keyword>
<dbReference type="HOGENOM" id="CLU_097802_2_0_6"/>
<dbReference type="PANTHER" id="PTHR35531">
    <property type="entry name" value="INNER MEMBRANE PROTEIN YBCI-RELATED"/>
    <property type="match status" value="1"/>
</dbReference>
<feature type="transmembrane region" description="Helical" evidence="1">
    <location>
        <begin position="78"/>
        <end position="97"/>
    </location>
</feature>
<dbReference type="RefSeq" id="WP_013087498.1">
    <property type="nucleotide sequence ID" value="NC_014109.1"/>
</dbReference>
<dbReference type="STRING" id="515618.RIEPE_0092"/>
<organism evidence="2 3">
    <name type="scientific">Riesia pediculicola (strain USDA)</name>
    <dbReference type="NCBI Taxonomy" id="515618"/>
    <lineage>
        <taxon>Bacteria</taxon>
        <taxon>Pseudomonadati</taxon>
        <taxon>Pseudomonadota</taxon>
        <taxon>Gammaproteobacteria</taxon>
        <taxon>Enterobacterales</taxon>
        <taxon>Enterobacteriaceae</taxon>
        <taxon>Candidatus Riesia</taxon>
    </lineage>
</organism>
<dbReference type="InterPro" id="IPR007404">
    <property type="entry name" value="YdjM-like"/>
</dbReference>
<evidence type="ECO:0000313" key="2">
    <source>
        <dbReference type="EMBL" id="ADD79508.1"/>
    </source>
</evidence>
<evidence type="ECO:0000256" key="1">
    <source>
        <dbReference type="SAM" id="Phobius"/>
    </source>
</evidence>
<dbReference type="OrthoDB" id="5459053at2"/>
<feature type="transmembrane region" description="Helical" evidence="1">
    <location>
        <begin position="150"/>
        <end position="173"/>
    </location>
</feature>
<evidence type="ECO:0000313" key="3">
    <source>
        <dbReference type="Proteomes" id="UP000001700"/>
    </source>
</evidence>
<sequence>MTFFGHLWFSISLLVFFKKLLINYEILKGDFLHLIVGSVIGSMIPDIDHPCSKIGRSMRCISVPIYKLSGHRGITHSLLFWITITFLFSPISERSVISCDFTKSFLLGYLSHIVGDLLTKSGVPLFWPFKKKFGFPVLKNDSIYRVERMISIILIILSVLIPKNYSSNIIFLIENLKNSSIRFSNYVYSIK</sequence>
<accession>D4G7Q3</accession>
<dbReference type="PIRSF" id="PIRSF030780">
    <property type="entry name" value="Md_memb_hyd_prd"/>
    <property type="match status" value="1"/>
</dbReference>
<dbReference type="PANTHER" id="PTHR35531:SF1">
    <property type="entry name" value="INNER MEMBRANE PROTEIN YBCI-RELATED"/>
    <property type="match status" value="1"/>
</dbReference>
<feature type="transmembrane region" description="Helical" evidence="1">
    <location>
        <begin position="109"/>
        <end position="129"/>
    </location>
</feature>
<protein>
    <submittedName>
        <fullName evidence="2">Inner membrane protein YdjM</fullName>
    </submittedName>
</protein>
<dbReference type="EMBL" id="CP001085">
    <property type="protein sequence ID" value="ADD79508.1"/>
    <property type="molecule type" value="Genomic_DNA"/>
</dbReference>
<gene>
    <name evidence="2" type="ordered locus">RIEPE_0092</name>
</gene>
<dbReference type="KEGG" id="rip:RIEPE_0092"/>
<dbReference type="Proteomes" id="UP000001700">
    <property type="component" value="Chromosome"/>
</dbReference>